<gene>
    <name evidence="1" type="ORF">OG835_41315</name>
</gene>
<accession>A0ACD4ZWK6</accession>
<proteinExistence type="predicted"/>
<evidence type="ECO:0000313" key="2">
    <source>
        <dbReference type="Proteomes" id="UP001348369"/>
    </source>
</evidence>
<sequence>MTRGAAVHAFRLWSRIYPATDREGYVPVAFVFTGKTAAQGENRMRRLEQAARRYFAGTAYPGRAAGITAFDYNQAVPVVVTGLERITAGPAGAGGAVWRRLGRDTWHTLLKALDNPDGDPLYAVQWEQPRQRRAERETAEREAQRPVCAHCGAKFTDERWELIRRHSWPGERDNLCGPCEQEDANRAEAGRVARRQAEEAAAREVVEAEAKKNRGLFGRRR</sequence>
<reference evidence="1" key="1">
    <citation type="submission" date="2022-10" db="EMBL/GenBank/DDBJ databases">
        <title>The complete genomes of actinobacterial strains from the NBC collection.</title>
        <authorList>
            <person name="Joergensen T.S."/>
            <person name="Alvarez Arevalo M."/>
            <person name="Sterndorff E.B."/>
            <person name="Faurdal D."/>
            <person name="Vuksanovic O."/>
            <person name="Mourched A.-S."/>
            <person name="Charusanti P."/>
            <person name="Shaw S."/>
            <person name="Blin K."/>
            <person name="Weber T."/>
        </authorList>
    </citation>
    <scope>NUCLEOTIDE SEQUENCE</scope>
    <source>
        <strain evidence="1">NBC 01771</strain>
    </source>
</reference>
<keyword evidence="2" id="KW-1185">Reference proteome</keyword>
<dbReference type="Proteomes" id="UP001348369">
    <property type="component" value="Chromosome"/>
</dbReference>
<name>A0ACD4ZWK6_9ACTN</name>
<organism evidence="1 2">
    <name type="scientific">Streptomyces scopuliridis</name>
    <dbReference type="NCBI Taxonomy" id="452529"/>
    <lineage>
        <taxon>Bacteria</taxon>
        <taxon>Bacillati</taxon>
        <taxon>Actinomycetota</taxon>
        <taxon>Actinomycetes</taxon>
        <taxon>Kitasatosporales</taxon>
        <taxon>Streptomycetaceae</taxon>
        <taxon>Streptomyces</taxon>
    </lineage>
</organism>
<evidence type="ECO:0000313" key="1">
    <source>
        <dbReference type="EMBL" id="WSC02789.1"/>
    </source>
</evidence>
<protein>
    <submittedName>
        <fullName evidence="1">Uncharacterized protein</fullName>
    </submittedName>
</protein>
<dbReference type="EMBL" id="CP109109">
    <property type="protein sequence ID" value="WSC02789.1"/>
    <property type="molecule type" value="Genomic_DNA"/>
</dbReference>